<sequence>MASLPELQREYVTLIDVCKKGMESESRPLEGVPSLVLSESFIRGEGEKMGPISGGRRKIPSVLFAVLFAVLLAGCSWLNPPTFAPEDLKDVRTDVDYRMVLRHWKSLTGEKVIVGGRVDSVDNRTNRAFIRLIPMPLDENDHPVEPESTHGYLLLINDGPVDPSRLSHGKKITVIGVVRRMRYPVALDNGGYLHLVTLDVLRMHTWLPRVMISSPPMGPVMTPPGGGPYVPSGGIP</sequence>
<accession>A0A094X6I7</accession>
<dbReference type="AlphaFoldDB" id="A0A094X6I7"/>
<dbReference type="Proteomes" id="UP000029452">
    <property type="component" value="Unassembled WGS sequence"/>
</dbReference>
<comment type="caution">
    <text evidence="1">The sequence shown here is derived from an EMBL/GenBank/DDBJ whole genome shotgun (WGS) entry which is preliminary data.</text>
</comment>
<evidence type="ECO:0000313" key="2">
    <source>
        <dbReference type="Proteomes" id="UP000029452"/>
    </source>
</evidence>
<dbReference type="PANTHER" id="PTHR37530:SF1">
    <property type="entry name" value="OUTER MEMBRANE PROTEIN SLP"/>
    <property type="match status" value="1"/>
</dbReference>
<dbReference type="EMBL" id="JPGK01000004">
    <property type="protein sequence ID" value="KGA94169.1"/>
    <property type="molecule type" value="Genomic_DNA"/>
</dbReference>
<gene>
    <name evidence="1" type="ORF">LptCag_0795</name>
</gene>
<dbReference type="PATRIC" id="fig|178606.4.peg.1330"/>
<dbReference type="PANTHER" id="PTHR37530">
    <property type="entry name" value="OUTER MEMBRANE PROTEIN SLP"/>
    <property type="match status" value="1"/>
</dbReference>
<organism evidence="1 2">
    <name type="scientific">Leptospirillum ferriphilum</name>
    <dbReference type="NCBI Taxonomy" id="178606"/>
    <lineage>
        <taxon>Bacteria</taxon>
        <taxon>Pseudomonadati</taxon>
        <taxon>Nitrospirota</taxon>
        <taxon>Nitrospiria</taxon>
        <taxon>Nitrospirales</taxon>
        <taxon>Nitrospiraceae</taxon>
        <taxon>Leptospirillum</taxon>
    </lineage>
</organism>
<dbReference type="Pfam" id="PF03843">
    <property type="entry name" value="Slp"/>
    <property type="match status" value="1"/>
</dbReference>
<name>A0A094X6I7_9BACT</name>
<reference evidence="1 2" key="1">
    <citation type="submission" date="2014-06" db="EMBL/GenBank/DDBJ databases">
        <title>Draft genome sequence of iron oxidizing acidophile Leptospirillum ferriphilum DSM14647.</title>
        <authorList>
            <person name="Cardenas J.P."/>
            <person name="Lazcano M."/>
            <person name="Ossandon F.J."/>
            <person name="Corbett M."/>
            <person name="Holmes D.S."/>
            <person name="Watkin E."/>
        </authorList>
    </citation>
    <scope>NUCLEOTIDE SEQUENCE [LARGE SCALE GENOMIC DNA]</scope>
    <source>
        <strain evidence="1 2">DSM 14647</strain>
    </source>
</reference>
<dbReference type="GO" id="GO:0019867">
    <property type="term" value="C:outer membrane"/>
    <property type="evidence" value="ECO:0007669"/>
    <property type="project" value="InterPro"/>
</dbReference>
<evidence type="ECO:0008006" key="3">
    <source>
        <dbReference type="Google" id="ProtNLM"/>
    </source>
</evidence>
<evidence type="ECO:0000313" key="1">
    <source>
        <dbReference type="EMBL" id="KGA94169.1"/>
    </source>
</evidence>
<proteinExistence type="predicted"/>
<protein>
    <recommendedName>
        <fullName evidence="3">Outer membrane lipoprotein</fullName>
    </recommendedName>
</protein>
<dbReference type="InterPro" id="IPR004658">
    <property type="entry name" value="OMP_Slp"/>
</dbReference>